<name>A0ABP0BAP5_9PEZI</name>
<evidence type="ECO:0000313" key="3">
    <source>
        <dbReference type="Proteomes" id="UP001642405"/>
    </source>
</evidence>
<sequence>MAPPTRPLFDSLPLHPDHPIGSAWGLYGPDDELGTLNLLTADVVRAAAASEIQRGETVPLNLPLTLPLLPMNPARKPCEHRFLAKGYANDDEITINTQGSSHWDGLRHYPYQNLAPDAPRFYNGATQADLDGDGARSSHRIGIHALARRGIAGRGVLLDWAAWVASQPDRGPYDPFSAHAIPLAELQAVARAQAVTFRPGDILLVRSGWLAAYQALSDEDKIALARRPHRTFVGVDGSREMMAWHWAQGFAAVAGDTNAYEAWPPARRAPDWPVSCHEVFLSGWGMPIGELWDLEALADRCRALSRWSFFLTSSALNLPGGVASPANAMAFGTKGCRLKPCFKLLVKFPADIEADMVTAHASLSSADAPFTAVRSPGHNGEYSEYSEYSGPSVAPLLRAATATTSRLRRINRRGEREFELEFWSLAVNRAGTYCVRFDVYYYCKLNLVAFYGVRFSYNFPVADMKW</sequence>
<organism evidence="2 3">
    <name type="scientific">Sporothrix curviconia</name>
    <dbReference type="NCBI Taxonomy" id="1260050"/>
    <lineage>
        <taxon>Eukaryota</taxon>
        <taxon>Fungi</taxon>
        <taxon>Dikarya</taxon>
        <taxon>Ascomycota</taxon>
        <taxon>Pezizomycotina</taxon>
        <taxon>Sordariomycetes</taxon>
        <taxon>Sordariomycetidae</taxon>
        <taxon>Ophiostomatales</taxon>
        <taxon>Ophiostomataceae</taxon>
        <taxon>Sporothrix</taxon>
    </lineage>
</organism>
<dbReference type="Pfam" id="PF04199">
    <property type="entry name" value="Cyclase"/>
    <property type="match status" value="1"/>
</dbReference>
<dbReference type="PANTHER" id="PTHR34861:SF11">
    <property type="entry name" value="CYCLASE"/>
    <property type="match status" value="1"/>
</dbReference>
<protein>
    <submittedName>
        <fullName evidence="2">Uncharacterized protein</fullName>
    </submittedName>
</protein>
<keyword evidence="3" id="KW-1185">Reference proteome</keyword>
<dbReference type="InterPro" id="IPR037175">
    <property type="entry name" value="KFase_sf"/>
</dbReference>
<evidence type="ECO:0000313" key="2">
    <source>
        <dbReference type="EMBL" id="CAK7216601.1"/>
    </source>
</evidence>
<dbReference type="EMBL" id="CAWUHB010000012">
    <property type="protein sequence ID" value="CAK7216601.1"/>
    <property type="molecule type" value="Genomic_DNA"/>
</dbReference>
<comment type="caution">
    <text evidence="2">The sequence shown here is derived from an EMBL/GenBank/DDBJ whole genome shotgun (WGS) entry which is preliminary data.</text>
</comment>
<dbReference type="SUPFAM" id="SSF102198">
    <property type="entry name" value="Putative cyclase"/>
    <property type="match status" value="1"/>
</dbReference>
<evidence type="ECO:0000256" key="1">
    <source>
        <dbReference type="ARBA" id="ARBA00007865"/>
    </source>
</evidence>
<dbReference type="PANTHER" id="PTHR34861">
    <property type="match status" value="1"/>
</dbReference>
<proteinExistence type="inferred from homology"/>
<accession>A0ABP0BAP5</accession>
<reference evidence="2 3" key="1">
    <citation type="submission" date="2024-01" db="EMBL/GenBank/DDBJ databases">
        <authorList>
            <person name="Allen C."/>
            <person name="Tagirdzhanova G."/>
        </authorList>
    </citation>
    <scope>NUCLEOTIDE SEQUENCE [LARGE SCALE GENOMIC DNA]</scope>
</reference>
<dbReference type="InterPro" id="IPR007325">
    <property type="entry name" value="KFase/CYL"/>
</dbReference>
<gene>
    <name evidence="2" type="ORF">SCUCBS95973_002862</name>
</gene>
<dbReference type="Proteomes" id="UP001642405">
    <property type="component" value="Unassembled WGS sequence"/>
</dbReference>
<dbReference type="Gene3D" id="3.50.30.50">
    <property type="entry name" value="Putative cyclase"/>
    <property type="match status" value="1"/>
</dbReference>
<comment type="similarity">
    <text evidence="1">Belongs to the Cyclase 1 superfamily.</text>
</comment>